<feature type="transmembrane region" description="Helical" evidence="5">
    <location>
        <begin position="151"/>
        <end position="174"/>
    </location>
</feature>
<dbReference type="Proteomes" id="UP000291213">
    <property type="component" value="Unassembled WGS sequence"/>
</dbReference>
<dbReference type="Pfam" id="PF00892">
    <property type="entry name" value="EamA"/>
    <property type="match status" value="2"/>
</dbReference>
<evidence type="ECO:0000259" key="6">
    <source>
        <dbReference type="Pfam" id="PF00892"/>
    </source>
</evidence>
<keyword evidence="3 5" id="KW-1133">Transmembrane helix</keyword>
<dbReference type="SUPFAM" id="SSF103481">
    <property type="entry name" value="Multidrug resistance efflux transporter EmrE"/>
    <property type="match status" value="2"/>
</dbReference>
<evidence type="ECO:0000256" key="3">
    <source>
        <dbReference type="ARBA" id="ARBA00022989"/>
    </source>
</evidence>
<feature type="transmembrane region" description="Helical" evidence="5">
    <location>
        <begin position="186"/>
        <end position="207"/>
    </location>
</feature>
<dbReference type="RefSeq" id="WP_131159956.1">
    <property type="nucleotide sequence ID" value="NZ_BDMD01000036.1"/>
</dbReference>
<feature type="domain" description="EamA" evidence="6">
    <location>
        <begin position="156"/>
        <end position="291"/>
    </location>
</feature>
<dbReference type="AlphaFoldDB" id="A0A401H911"/>
<feature type="transmembrane region" description="Helical" evidence="5">
    <location>
        <begin position="100"/>
        <end position="121"/>
    </location>
</feature>
<keyword evidence="2 5" id="KW-0812">Transmembrane</keyword>
<dbReference type="GO" id="GO:0016020">
    <property type="term" value="C:membrane"/>
    <property type="evidence" value="ECO:0007669"/>
    <property type="project" value="UniProtKB-SubCell"/>
</dbReference>
<feature type="transmembrane region" description="Helical" evidence="5">
    <location>
        <begin position="249"/>
        <end position="268"/>
    </location>
</feature>
<feature type="domain" description="EamA" evidence="6">
    <location>
        <begin position="9"/>
        <end position="145"/>
    </location>
</feature>
<dbReference type="InterPro" id="IPR000620">
    <property type="entry name" value="EamA_dom"/>
</dbReference>
<feature type="transmembrane region" description="Helical" evidence="5">
    <location>
        <begin position="128"/>
        <end position="145"/>
    </location>
</feature>
<organism evidence="7 8">
    <name type="scientific">Aeropyrum pernix</name>
    <dbReference type="NCBI Taxonomy" id="56636"/>
    <lineage>
        <taxon>Archaea</taxon>
        <taxon>Thermoproteota</taxon>
        <taxon>Thermoprotei</taxon>
        <taxon>Desulfurococcales</taxon>
        <taxon>Desulfurococcaceae</taxon>
        <taxon>Aeropyrum</taxon>
    </lineage>
</organism>
<keyword evidence="4 5" id="KW-0472">Membrane</keyword>
<evidence type="ECO:0000256" key="2">
    <source>
        <dbReference type="ARBA" id="ARBA00022692"/>
    </source>
</evidence>
<evidence type="ECO:0000313" key="8">
    <source>
        <dbReference type="Proteomes" id="UP000291213"/>
    </source>
</evidence>
<evidence type="ECO:0000313" key="7">
    <source>
        <dbReference type="EMBL" id="GBF08935.1"/>
    </source>
</evidence>
<reference evidence="7 8" key="1">
    <citation type="submission" date="2017-02" db="EMBL/GenBank/DDBJ databases">
        <title>isolation and characterization of a novel temperate virus Aeropyrum globular virus 1 infecting hyperthermophilic archaeon Aeropyrum.</title>
        <authorList>
            <person name="Yumiya M."/>
            <person name="Yoshida T."/>
            <person name="Sako Y."/>
        </authorList>
    </citation>
    <scope>NUCLEOTIDE SEQUENCE [LARGE SCALE GENOMIC DNA]</scope>
    <source>
        <strain evidence="7 8">YK1-12-2013</strain>
    </source>
</reference>
<protein>
    <submittedName>
        <fullName evidence="7">Drug/metabolite transporter superfamily permease</fullName>
    </submittedName>
</protein>
<comment type="caution">
    <text evidence="7">The sequence shown here is derived from an EMBL/GenBank/DDBJ whole genome shotgun (WGS) entry which is preliminary data.</text>
</comment>
<evidence type="ECO:0000256" key="5">
    <source>
        <dbReference type="SAM" id="Phobius"/>
    </source>
</evidence>
<feature type="transmembrane region" description="Helical" evidence="5">
    <location>
        <begin position="72"/>
        <end position="94"/>
    </location>
</feature>
<dbReference type="InterPro" id="IPR037185">
    <property type="entry name" value="EmrE-like"/>
</dbReference>
<evidence type="ECO:0000256" key="4">
    <source>
        <dbReference type="ARBA" id="ARBA00023136"/>
    </source>
</evidence>
<sequence length="294" mass="30749">MARHSAAVGLLFPALAAVSWGTNAVAGRYLVGGGHIDGVTLTLVRFALATPLIGFSAFYIARERLLNTERRLLFWSSVLGLLGITGFNIFFYSALGYMDASITALVTALATPLTYIAAVVLGLEKATLLATAGAFISVGGTYLVLSPQPGSSVSILGFLLAFGAAFSWVIYTLILRVKLAGYEQNVVMFWTSLSGTVFTVPAYIALAPRGGLEVGPLEAALILYVAAVPGALGYTLWNLGVERVGASKSAVFIPLVPLTAAILGWLLLGETLSVKQAVGAALIIAGIVAVVWRR</sequence>
<name>A0A401H911_AERPX</name>
<feature type="transmembrane region" description="Helical" evidence="5">
    <location>
        <begin position="274"/>
        <end position="292"/>
    </location>
</feature>
<gene>
    <name evidence="7" type="ORF">apy_06600</name>
</gene>
<accession>A0A401H911</accession>
<feature type="transmembrane region" description="Helical" evidence="5">
    <location>
        <begin position="219"/>
        <end position="237"/>
    </location>
</feature>
<evidence type="ECO:0000256" key="1">
    <source>
        <dbReference type="ARBA" id="ARBA00004141"/>
    </source>
</evidence>
<comment type="subcellular location">
    <subcellularLocation>
        <location evidence="1">Membrane</location>
        <topology evidence="1">Multi-pass membrane protein</topology>
    </subcellularLocation>
</comment>
<proteinExistence type="predicted"/>
<dbReference type="OrthoDB" id="26019at2157"/>
<dbReference type="PANTHER" id="PTHR32322">
    <property type="entry name" value="INNER MEMBRANE TRANSPORTER"/>
    <property type="match status" value="1"/>
</dbReference>
<feature type="transmembrane region" description="Helical" evidence="5">
    <location>
        <begin position="40"/>
        <end position="60"/>
    </location>
</feature>
<dbReference type="InterPro" id="IPR050638">
    <property type="entry name" value="AA-Vitamin_Transporters"/>
</dbReference>
<dbReference type="PANTHER" id="PTHR32322:SF2">
    <property type="entry name" value="EAMA DOMAIN-CONTAINING PROTEIN"/>
    <property type="match status" value="1"/>
</dbReference>
<dbReference type="EMBL" id="BDMD01000036">
    <property type="protein sequence ID" value="GBF08935.1"/>
    <property type="molecule type" value="Genomic_DNA"/>
</dbReference>